<comment type="caution">
    <text evidence="3">The sequence shown here is derived from an EMBL/GenBank/DDBJ whole genome shotgun (WGS) entry which is preliminary data.</text>
</comment>
<keyword evidence="4" id="KW-1185">Reference proteome</keyword>
<dbReference type="InterPro" id="IPR036291">
    <property type="entry name" value="NAD(P)-bd_dom_sf"/>
</dbReference>
<dbReference type="Pfam" id="PF00106">
    <property type="entry name" value="adh_short"/>
    <property type="match status" value="1"/>
</dbReference>
<gene>
    <name evidence="3" type="ORF">GCM10025780_35770</name>
</gene>
<comment type="similarity">
    <text evidence="1 2">Belongs to the short-chain dehydrogenases/reductases (SDR) family.</text>
</comment>
<dbReference type="SUPFAM" id="SSF51735">
    <property type="entry name" value="NAD(P)-binding Rossmann-fold domains"/>
    <property type="match status" value="1"/>
</dbReference>
<dbReference type="PRINTS" id="PR00081">
    <property type="entry name" value="GDHRDH"/>
</dbReference>
<sequence>MARTALVTGAAGGIGLAITRALLDEGYEVVLVDASPRVAELAAELAGSGLPATALQLDLGDIPAVEAAAAALLAEHGVVDTLVNNAGIHIHGPKDELQTMDIIDLENWESTFRVNLTAPFVLSRALLPAMKAQGWGRVVNIASRAGRTWIPGGSASYSASKAGIIGLTRTIAGEYAAFGVTANVVSPGPIESPLMRRQSDEVIAAGLSGIPRGVVGQPEDIAGAVRYLASEGAANVVGAVIDVNGGGFMP</sequence>
<evidence type="ECO:0000256" key="2">
    <source>
        <dbReference type="RuleBase" id="RU000363"/>
    </source>
</evidence>
<protein>
    <submittedName>
        <fullName evidence="3">SDR family NAD(P)-dependent oxidoreductase</fullName>
    </submittedName>
</protein>
<dbReference type="InterPro" id="IPR050259">
    <property type="entry name" value="SDR"/>
</dbReference>
<dbReference type="EMBL" id="BAABLM010000012">
    <property type="protein sequence ID" value="GAA4686047.1"/>
    <property type="molecule type" value="Genomic_DNA"/>
</dbReference>
<evidence type="ECO:0000256" key="1">
    <source>
        <dbReference type="ARBA" id="ARBA00006484"/>
    </source>
</evidence>
<evidence type="ECO:0000313" key="4">
    <source>
        <dbReference type="Proteomes" id="UP001501295"/>
    </source>
</evidence>
<organism evidence="3 4">
    <name type="scientific">Frondihabitans cladoniiphilus</name>
    <dbReference type="NCBI Taxonomy" id="715785"/>
    <lineage>
        <taxon>Bacteria</taxon>
        <taxon>Bacillati</taxon>
        <taxon>Actinomycetota</taxon>
        <taxon>Actinomycetes</taxon>
        <taxon>Micrococcales</taxon>
        <taxon>Microbacteriaceae</taxon>
        <taxon>Frondihabitans</taxon>
    </lineage>
</organism>
<dbReference type="PRINTS" id="PR00080">
    <property type="entry name" value="SDRFAMILY"/>
</dbReference>
<dbReference type="RefSeq" id="WP_345377308.1">
    <property type="nucleotide sequence ID" value="NZ_BAABLM010000012.1"/>
</dbReference>
<dbReference type="PANTHER" id="PTHR42879">
    <property type="entry name" value="3-OXOACYL-(ACYL-CARRIER-PROTEIN) REDUCTASE"/>
    <property type="match status" value="1"/>
</dbReference>
<accession>A0ABP8WDK9</accession>
<proteinExistence type="inferred from homology"/>
<reference evidence="4" key="1">
    <citation type="journal article" date="2019" name="Int. J. Syst. Evol. Microbiol.">
        <title>The Global Catalogue of Microorganisms (GCM) 10K type strain sequencing project: providing services to taxonomists for standard genome sequencing and annotation.</title>
        <authorList>
            <consortium name="The Broad Institute Genomics Platform"/>
            <consortium name="The Broad Institute Genome Sequencing Center for Infectious Disease"/>
            <person name="Wu L."/>
            <person name="Ma J."/>
        </authorList>
    </citation>
    <scope>NUCLEOTIDE SEQUENCE [LARGE SCALE GENOMIC DNA]</scope>
    <source>
        <strain evidence="4">JCM 18956</strain>
    </source>
</reference>
<dbReference type="Proteomes" id="UP001501295">
    <property type="component" value="Unassembled WGS sequence"/>
</dbReference>
<dbReference type="Gene3D" id="3.40.50.720">
    <property type="entry name" value="NAD(P)-binding Rossmann-like Domain"/>
    <property type="match status" value="1"/>
</dbReference>
<dbReference type="PANTHER" id="PTHR42879:SF2">
    <property type="entry name" value="3-OXOACYL-[ACYL-CARRIER-PROTEIN] REDUCTASE FABG"/>
    <property type="match status" value="1"/>
</dbReference>
<evidence type="ECO:0000313" key="3">
    <source>
        <dbReference type="EMBL" id="GAA4686047.1"/>
    </source>
</evidence>
<dbReference type="InterPro" id="IPR002347">
    <property type="entry name" value="SDR_fam"/>
</dbReference>
<name>A0ABP8WDK9_9MICO</name>